<organism evidence="1">
    <name type="scientific">bioreactor metagenome</name>
    <dbReference type="NCBI Taxonomy" id="1076179"/>
    <lineage>
        <taxon>unclassified sequences</taxon>
        <taxon>metagenomes</taxon>
        <taxon>ecological metagenomes</taxon>
    </lineage>
</organism>
<dbReference type="GO" id="GO:0008253">
    <property type="term" value="F:5'-nucleotidase activity"/>
    <property type="evidence" value="ECO:0007669"/>
    <property type="project" value="UniProtKB-EC"/>
</dbReference>
<protein>
    <submittedName>
        <fullName evidence="1">Pyrimidine 5'-nucleotidase YjjG</fullName>
        <ecNumber evidence="1">3.1.3.5</ecNumber>
    </submittedName>
</protein>
<accession>A0A644WGC4</accession>
<dbReference type="PANTHER" id="PTHR47478">
    <property type="match status" value="1"/>
</dbReference>
<dbReference type="SFLD" id="SFLDG01129">
    <property type="entry name" value="C1.5:_HAD__Beta-PGM__Phosphata"/>
    <property type="match status" value="1"/>
</dbReference>
<dbReference type="SUPFAM" id="SSF56784">
    <property type="entry name" value="HAD-like"/>
    <property type="match status" value="1"/>
</dbReference>
<dbReference type="InterPro" id="IPR023198">
    <property type="entry name" value="PGP-like_dom2"/>
</dbReference>
<dbReference type="NCBIfam" id="TIGR01549">
    <property type="entry name" value="HAD-SF-IA-v1"/>
    <property type="match status" value="1"/>
</dbReference>
<gene>
    <name evidence="1" type="primary">yjjG_8</name>
    <name evidence="1" type="ORF">SDC9_49174</name>
</gene>
<dbReference type="InterPro" id="IPR036412">
    <property type="entry name" value="HAD-like_sf"/>
</dbReference>
<proteinExistence type="predicted"/>
<dbReference type="Gene3D" id="3.40.50.1000">
    <property type="entry name" value="HAD superfamily/HAD-like"/>
    <property type="match status" value="1"/>
</dbReference>
<sequence length="233" mass="27340">MKNYTHVIFDLDRTLWDFDRVSHEVLGELYLELLQPHTTFSFDYFHEHYKVINSGLWEMYRRHEIEKELLRVKRFTLALEVIGLDRPWIANELADKYVQKTAERAYLFPGTIELLDYLKSEGYVISVMTNGFKEVQYPKIARSGLGHYFEYLFISEEIGYNKPDIRIFEFALKKMNAKPEKVVFVGDDYEVDIEGAAAAGMDQVFFNPHTEPSEGGKPATYRISELKELMKIL</sequence>
<dbReference type="NCBIfam" id="TIGR01662">
    <property type="entry name" value="HAD-SF-IIIA"/>
    <property type="match status" value="1"/>
</dbReference>
<dbReference type="EC" id="3.1.3.5" evidence="1"/>
<dbReference type="InterPro" id="IPR006439">
    <property type="entry name" value="HAD-SF_hydro_IA"/>
</dbReference>
<dbReference type="PRINTS" id="PR00413">
    <property type="entry name" value="HADHALOGNASE"/>
</dbReference>
<dbReference type="PANTHER" id="PTHR47478:SF1">
    <property type="entry name" value="PYRIMIDINE 5'-NUCLEOTIDASE YJJG"/>
    <property type="match status" value="1"/>
</dbReference>
<dbReference type="AlphaFoldDB" id="A0A644WGC4"/>
<dbReference type="InterPro" id="IPR023214">
    <property type="entry name" value="HAD_sf"/>
</dbReference>
<dbReference type="InterPro" id="IPR052550">
    <property type="entry name" value="Pyrimidine_5'-ntase_YjjG"/>
</dbReference>
<name>A0A644WGC4_9ZZZZ</name>
<dbReference type="NCBIfam" id="TIGR02254">
    <property type="entry name" value="YjjG_YfnB"/>
    <property type="match status" value="1"/>
</dbReference>
<dbReference type="InterPro" id="IPR006549">
    <property type="entry name" value="HAD-SF_hydro_IIIA"/>
</dbReference>
<dbReference type="NCBIfam" id="TIGR01509">
    <property type="entry name" value="HAD-SF-IA-v3"/>
    <property type="match status" value="1"/>
</dbReference>
<comment type="caution">
    <text evidence="1">The sequence shown here is derived from an EMBL/GenBank/DDBJ whole genome shotgun (WGS) entry which is preliminary data.</text>
</comment>
<dbReference type="Pfam" id="PF00702">
    <property type="entry name" value="Hydrolase"/>
    <property type="match status" value="1"/>
</dbReference>
<dbReference type="InterPro" id="IPR011951">
    <property type="entry name" value="HAD-SF_hydro_IA_YjjG/PynA"/>
</dbReference>
<dbReference type="SFLD" id="SFLDG01135">
    <property type="entry name" value="C1.5.6:_HAD__Beta-PGM__Phospha"/>
    <property type="match status" value="1"/>
</dbReference>
<dbReference type="EMBL" id="VSSQ01000908">
    <property type="protein sequence ID" value="MPM02916.1"/>
    <property type="molecule type" value="Genomic_DNA"/>
</dbReference>
<evidence type="ECO:0000313" key="1">
    <source>
        <dbReference type="EMBL" id="MPM02916.1"/>
    </source>
</evidence>
<dbReference type="SFLD" id="SFLDS00003">
    <property type="entry name" value="Haloacid_Dehalogenase"/>
    <property type="match status" value="1"/>
</dbReference>
<dbReference type="Gene3D" id="1.10.150.240">
    <property type="entry name" value="Putative phosphatase, domain 2"/>
    <property type="match status" value="1"/>
</dbReference>
<dbReference type="CDD" id="cd04305">
    <property type="entry name" value="HAD_Neu5Ac-Pase_like"/>
    <property type="match status" value="1"/>
</dbReference>
<keyword evidence="1" id="KW-0378">Hydrolase</keyword>
<reference evidence="1" key="1">
    <citation type="submission" date="2019-08" db="EMBL/GenBank/DDBJ databases">
        <authorList>
            <person name="Kucharzyk K."/>
            <person name="Murdoch R.W."/>
            <person name="Higgins S."/>
            <person name="Loffler F."/>
        </authorList>
    </citation>
    <scope>NUCLEOTIDE SEQUENCE</scope>
</reference>